<accession>A0A0N8K2I5</accession>
<feature type="region of interest" description="Disordered" evidence="1">
    <location>
        <begin position="37"/>
        <end position="60"/>
    </location>
</feature>
<name>A0A0N8K2I5_SCLFO</name>
<evidence type="ECO:0000256" key="1">
    <source>
        <dbReference type="SAM" id="MobiDB-lite"/>
    </source>
</evidence>
<reference evidence="2 3" key="1">
    <citation type="submission" date="2015-08" db="EMBL/GenBank/DDBJ databases">
        <title>The genome of the Asian arowana (Scleropages formosus).</title>
        <authorList>
            <person name="Tan M.H."/>
            <person name="Gan H.M."/>
            <person name="Croft L.J."/>
            <person name="Austin C.M."/>
        </authorList>
    </citation>
    <scope>NUCLEOTIDE SEQUENCE [LARGE SCALE GENOMIC DNA]</scope>
    <source>
        <strain evidence="2">Aro1</strain>
    </source>
</reference>
<protein>
    <submittedName>
        <fullName evidence="2">Uncharacterized protein</fullName>
    </submittedName>
</protein>
<evidence type="ECO:0000313" key="2">
    <source>
        <dbReference type="EMBL" id="KPP77833.1"/>
    </source>
</evidence>
<feature type="compositionally biased region" description="Polar residues" evidence="1">
    <location>
        <begin position="132"/>
        <end position="144"/>
    </location>
</feature>
<dbReference type="Proteomes" id="UP000034805">
    <property type="component" value="Unassembled WGS sequence"/>
</dbReference>
<comment type="caution">
    <text evidence="2">The sequence shown here is derived from an EMBL/GenBank/DDBJ whole genome shotgun (WGS) entry which is preliminary data.</text>
</comment>
<proteinExistence type="predicted"/>
<gene>
    <name evidence="2" type="ORF">Z043_102714</name>
</gene>
<evidence type="ECO:0000313" key="3">
    <source>
        <dbReference type="Proteomes" id="UP000034805"/>
    </source>
</evidence>
<dbReference type="EMBL" id="JARO02000652">
    <property type="protein sequence ID" value="KPP77833.1"/>
    <property type="molecule type" value="Genomic_DNA"/>
</dbReference>
<feature type="region of interest" description="Disordered" evidence="1">
    <location>
        <begin position="123"/>
        <end position="147"/>
    </location>
</feature>
<dbReference type="AlphaFoldDB" id="A0A0N8K2I5"/>
<sequence length="262" mass="27906">MKVPWLCPSGSKRASAEKLRRAGGTCSSVRRDMALTRLEFPTSTAGPRTNEDRGARRTPSPRLSIHLSLFPTGCVTCRSVRSDLARPELGVLLAPSEQGGRGVRSYARASGCCQEPASWEHERKAAAGSGLPSRSVTNTNSSPVPENRHLNMQCLKKSVHFTIPKAWAKQRARSSGDGGNAKTVCAGVEACSMPRCGGTVPALGHSGSAPSAICSPMALPSVAQPPPTLVILHCRTNEHDQVQEEMLAGRPLRCPFKSCAEK</sequence>
<organism evidence="2 3">
    <name type="scientific">Scleropages formosus</name>
    <name type="common">Asian bonytongue</name>
    <name type="synonym">Osteoglossum formosum</name>
    <dbReference type="NCBI Taxonomy" id="113540"/>
    <lineage>
        <taxon>Eukaryota</taxon>
        <taxon>Metazoa</taxon>
        <taxon>Chordata</taxon>
        <taxon>Craniata</taxon>
        <taxon>Vertebrata</taxon>
        <taxon>Euteleostomi</taxon>
        <taxon>Actinopterygii</taxon>
        <taxon>Neopterygii</taxon>
        <taxon>Teleostei</taxon>
        <taxon>Osteoglossocephala</taxon>
        <taxon>Osteoglossomorpha</taxon>
        <taxon>Osteoglossiformes</taxon>
        <taxon>Osteoglossidae</taxon>
        <taxon>Scleropages</taxon>
    </lineage>
</organism>